<dbReference type="Pfam" id="PF00078">
    <property type="entry name" value="RVT_1"/>
    <property type="match status" value="1"/>
</dbReference>
<dbReference type="SUPFAM" id="SSF53098">
    <property type="entry name" value="Ribonuclease H-like"/>
    <property type="match status" value="2"/>
</dbReference>
<feature type="domain" description="Peptidase A9" evidence="32">
    <location>
        <begin position="1"/>
        <end position="142"/>
    </location>
</feature>
<accession>A0A0G3Y3B8</accession>
<evidence type="ECO:0000256" key="24">
    <source>
        <dbReference type="ARBA" id="ARBA00023200"/>
    </source>
</evidence>
<evidence type="ECO:0000259" key="29">
    <source>
        <dbReference type="PROSITE" id="PS50878"/>
    </source>
</evidence>
<dbReference type="GO" id="GO:0015074">
    <property type="term" value="P:DNA integration"/>
    <property type="evidence" value="ECO:0007669"/>
    <property type="project" value="UniProtKB-KW"/>
</dbReference>
<keyword evidence="13" id="KW-0064">Aspartyl protease</keyword>
<dbReference type="InterPro" id="IPR001641">
    <property type="entry name" value="Spumavirus_A9"/>
</dbReference>
<sequence length="1149" mass="130027">MTAPPLLQLPVEVKKTELNGFWDTGAQITCIPEAFLKEEIPIGEAQIKTLHGTKLQPVYYLKFKILGRKVEAEVTTSPFDYVIISPSDIPWYKPQPLELTVKLPVQDFKKELINKANINNEEKKQLAKLLDKYDILWQQWENQVGHRKIPPHNIATGTVAPRPQRQYHINTKAKPSIQQVIDDLLKQGVLVKQTSVMNTPVYPVPKPDGKWRMVLDYRAVNKTIPLIGAQNQHSLGILTNLVRQKYKSTIDLSNGFWAHPITKDSQWITAFTWEGKQHVWTRLPQGFLNSPALFTADVVDLLKDIPGISVYVDDIYFSTETVSEHLKILEKVFKILLEAGYIVSLKKSALLRHEVTFLGFSITQTGRGLTSEFKDKIQNITPPKTLKELQSILGLFNFARNFVPNFSEIIKPLYSLISTAEGNNIKWTSEHTRHLEEIVSALNHAGNLEQRDDESPLVVKLNASPKTGYIRYYNKGGQKPIAYASHVFTNTESKFTPLEKLLVTMHKALIKAIDLALGQPIEVYSPIVSMQKLQKTPLPERKALSTRWITWLSYLEDPRIIFHYDKTLPDLKNVPETITEKQPKILPIIEYAAVFYTDGSAIRSPDKNKSHSSGMGIVQAIFKPELTIEHQWTIPLGDHTAQYAEISAVEFACKKANNISGPVLIVTDSDYVARSVNEELPFWRSNGFVNNKKKPLKHISKWKNISDSLLLKRDITIVHEPGHQPSHTSIHTQGNNLADKLATQGSYNVNSIVKNPSLDAELEQLINGHSMKGYPSKYKYILKEGQVFVLRPEGEKIIPPKSDRPALVKVAHEFSHAGREATVLRLQDKYWWPNMRKDVISHIRMCKPCLTTDSSNLTPIPPKPQQRPKKPFDKFFIDYIGPLPPSHGFAYVLVVVDAATGFTWLYPTKAPSTNATITSLNILLGTAVPRVLHSDQGSAFTSSAFADWAKEKGIQLEFSTPYHPQSSGMVERKNREIKRLITKLLVGRPTKWYPLIPTIQLALNNTYSVHYKKTPHQLLFGVDGNVPFANQDTLDLTREEELSLLSEVRTSLLPPSTPPASRRSWLPSVGLLVQERVARPSQLRPKWRKPTPILEVVNDRTVVILDNQGQRRTVSIDNLKLTPHQDGTSNEPNGVDPLEQEKEHDNHDI</sequence>
<evidence type="ECO:0000256" key="27">
    <source>
        <dbReference type="ARBA" id="ARBA00032885"/>
    </source>
</evidence>
<keyword evidence="10" id="KW-0548">Nucleotidyltransferase</keyword>
<organism evidence="33 34">
    <name type="scientific">Yellow-breasted capuchin simian foamy virus</name>
    <dbReference type="NCBI Taxonomy" id="2170206"/>
    <lineage>
        <taxon>Viruses</taxon>
        <taxon>Riboviria</taxon>
        <taxon>Pararnavirae</taxon>
        <taxon>Artverviricota</taxon>
        <taxon>Revtraviricetes</taxon>
        <taxon>Ortervirales</taxon>
        <taxon>Retroviridae</taxon>
        <taxon>Spumaretrovirinae</taxon>
        <taxon>Simiispumavirus</taxon>
        <taxon>Simiispumavirus sapxan</taxon>
    </lineage>
</organism>
<dbReference type="GO" id="GO:0006310">
    <property type="term" value="P:DNA recombination"/>
    <property type="evidence" value="ECO:0007669"/>
    <property type="project" value="UniProtKB-KW"/>
</dbReference>
<dbReference type="GO" id="GO:0030430">
    <property type="term" value="C:host cell cytoplasm"/>
    <property type="evidence" value="ECO:0007669"/>
    <property type="project" value="UniProtKB-SubCell"/>
</dbReference>
<dbReference type="GO" id="GO:0003723">
    <property type="term" value="F:RNA binding"/>
    <property type="evidence" value="ECO:0007669"/>
    <property type="project" value="UniProtKB-KW"/>
</dbReference>
<evidence type="ECO:0000256" key="25">
    <source>
        <dbReference type="ARBA" id="ARBA00023268"/>
    </source>
</evidence>
<evidence type="ECO:0000256" key="9">
    <source>
        <dbReference type="ARBA" id="ARBA00022679"/>
    </source>
</evidence>
<evidence type="ECO:0000256" key="2">
    <source>
        <dbReference type="ARBA" id="ARBA00004147"/>
    </source>
</evidence>
<reference evidence="33 34" key="1">
    <citation type="journal article" date="2015" name="Virus Res.">
        <title>Characterization and comparative analysis of a simian foamy virus complete genome isolated from Brazilian capuchin monkeys.</title>
        <authorList>
            <person name="Troncoso L.L."/>
            <person name="Muniz C.P."/>
            <person name="Siqueira J.D."/>
            <person name="Curty G."/>
            <person name="Schrago C.G."/>
            <person name="Augusto A."/>
            <person name="Fedullo L."/>
            <person name="Soares M.A."/>
            <person name="Santos A.F."/>
        </authorList>
    </citation>
    <scope>NUCLEOTIDE SEQUENCE [LARGE SCALE GENOMIC DNA]</scope>
    <source>
        <strain evidence="33">Z17</strain>
    </source>
</reference>
<feature type="domain" description="Integrase catalytic" evidence="31">
    <location>
        <begin position="867"/>
        <end position="1023"/>
    </location>
</feature>
<dbReference type="InterPro" id="IPR002156">
    <property type="entry name" value="RNaseH_domain"/>
</dbReference>
<keyword evidence="20" id="KW-0695">RNA-directed DNA polymerase</keyword>
<keyword evidence="26" id="KW-1160">Virus entry into host cell</keyword>
<dbReference type="GO" id="GO:0046872">
    <property type="term" value="F:metal ion binding"/>
    <property type="evidence" value="ECO:0007669"/>
    <property type="project" value="UniProtKB-KW"/>
</dbReference>
<keyword evidence="6" id="KW-1163">Viral penetration into host nucleus</keyword>
<dbReference type="SMR" id="A0A0G3Y3B8"/>
<name>A0A0G3Y3B8_9RETR</name>
<keyword evidence="7" id="KW-1048">Host nucleus</keyword>
<evidence type="ECO:0000256" key="20">
    <source>
        <dbReference type="ARBA" id="ARBA00022918"/>
    </source>
</evidence>
<dbReference type="Gene3D" id="2.40.70.10">
    <property type="entry name" value="Acid Proteases"/>
    <property type="match status" value="1"/>
</dbReference>
<keyword evidence="23" id="KW-1179">Viral genome integration</keyword>
<keyword evidence="22" id="KW-0233">DNA recombination</keyword>
<evidence type="ECO:0000256" key="26">
    <source>
        <dbReference type="ARBA" id="ARBA00023296"/>
    </source>
</evidence>
<keyword evidence="17" id="KW-0946">Virion</keyword>
<evidence type="ECO:0000256" key="8">
    <source>
        <dbReference type="ARBA" id="ARBA00022670"/>
    </source>
</evidence>
<dbReference type="Pfam" id="PF18103">
    <property type="entry name" value="SH3_11"/>
    <property type="match status" value="1"/>
</dbReference>
<evidence type="ECO:0000313" key="34">
    <source>
        <dbReference type="Proteomes" id="UP000100532"/>
    </source>
</evidence>
<dbReference type="GO" id="GO:0004190">
    <property type="term" value="F:aspartic-type endopeptidase activity"/>
    <property type="evidence" value="ECO:0007669"/>
    <property type="project" value="UniProtKB-KW"/>
</dbReference>
<keyword evidence="25" id="KW-0511">Multifunctional enzyme</keyword>
<proteinExistence type="predicted"/>
<dbReference type="RefSeq" id="YP_009508582.1">
    <property type="nucleotide sequence ID" value="NC_039031.1"/>
</dbReference>
<dbReference type="GO" id="GO:0044423">
    <property type="term" value="C:virion component"/>
    <property type="evidence" value="ECO:0007669"/>
    <property type="project" value="UniProtKB-KW"/>
</dbReference>
<dbReference type="Pfam" id="PF00075">
    <property type="entry name" value="RNase_H"/>
    <property type="match status" value="1"/>
</dbReference>
<comment type="subcellular location">
    <subcellularLocation>
        <location evidence="3">Host cytoplasm</location>
    </subcellularLocation>
    <subcellularLocation>
        <location evidence="2">Host nucleus</location>
    </subcellularLocation>
    <subcellularLocation>
        <location evidence="4">Virion</location>
    </subcellularLocation>
</comment>
<keyword evidence="14" id="KW-0255">Endonuclease</keyword>
<evidence type="ECO:0000256" key="1">
    <source>
        <dbReference type="ARBA" id="ARBA00001946"/>
    </source>
</evidence>
<dbReference type="GO" id="GO:0006508">
    <property type="term" value="P:proteolysis"/>
    <property type="evidence" value="ECO:0007669"/>
    <property type="project" value="UniProtKB-KW"/>
</dbReference>
<dbReference type="InterPro" id="IPR043128">
    <property type="entry name" value="Rev_trsase/Diguanyl_cyclase"/>
</dbReference>
<evidence type="ECO:0000259" key="32">
    <source>
        <dbReference type="PROSITE" id="PS51531"/>
    </source>
</evidence>
<dbReference type="GO" id="GO:0075732">
    <property type="term" value="P:viral penetration into host nucleus"/>
    <property type="evidence" value="ECO:0007669"/>
    <property type="project" value="UniProtKB-KW"/>
</dbReference>
<dbReference type="InterPro" id="IPR001584">
    <property type="entry name" value="Integrase_cat-core"/>
</dbReference>
<comment type="cofactor">
    <cofactor evidence="1">
        <name>Mg(2+)</name>
        <dbReference type="ChEBI" id="CHEBI:18420"/>
    </cofactor>
</comment>
<evidence type="ECO:0000256" key="28">
    <source>
        <dbReference type="SAM" id="MobiDB-lite"/>
    </source>
</evidence>
<evidence type="ECO:0000256" key="16">
    <source>
        <dbReference type="ARBA" id="ARBA00022842"/>
    </source>
</evidence>
<dbReference type="InterPro" id="IPR021109">
    <property type="entry name" value="Peptidase_aspartic_dom_sf"/>
</dbReference>
<keyword evidence="18" id="KW-0694">RNA-binding</keyword>
<evidence type="ECO:0000256" key="5">
    <source>
        <dbReference type="ARBA" id="ARBA00016217"/>
    </source>
</evidence>
<feature type="domain" description="Reverse transcriptase" evidence="29">
    <location>
        <begin position="185"/>
        <end position="362"/>
    </location>
</feature>
<dbReference type="KEGG" id="vg:37620067"/>
<dbReference type="EMBL" id="KP143760">
    <property type="protein sequence ID" value="AKM21185.1"/>
    <property type="molecule type" value="Genomic_DNA"/>
</dbReference>
<evidence type="ECO:0000313" key="33">
    <source>
        <dbReference type="EMBL" id="AKM21185.1"/>
    </source>
</evidence>
<dbReference type="InterPro" id="IPR043502">
    <property type="entry name" value="DNA/RNA_pol_sf"/>
</dbReference>
<dbReference type="Gene3D" id="3.30.420.10">
    <property type="entry name" value="Ribonuclease H-like superfamily/Ribonuclease H"/>
    <property type="match status" value="2"/>
</dbReference>
<feature type="region of interest" description="Disordered" evidence="28">
    <location>
        <begin position="1118"/>
        <end position="1149"/>
    </location>
</feature>
<dbReference type="Gene3D" id="2.30.30.140">
    <property type="match status" value="1"/>
</dbReference>
<dbReference type="Pfam" id="PF03539">
    <property type="entry name" value="Spuma_A9PTase"/>
    <property type="match status" value="1"/>
</dbReference>
<evidence type="ECO:0000256" key="14">
    <source>
        <dbReference type="ARBA" id="ARBA00022759"/>
    </source>
</evidence>
<keyword evidence="21" id="KW-0239">DNA-directed DNA polymerase</keyword>
<evidence type="ECO:0000256" key="11">
    <source>
        <dbReference type="ARBA" id="ARBA00022722"/>
    </source>
</evidence>
<evidence type="ECO:0000256" key="17">
    <source>
        <dbReference type="ARBA" id="ARBA00022844"/>
    </source>
</evidence>
<dbReference type="PROSITE" id="PS50994">
    <property type="entry name" value="INTEGRASE"/>
    <property type="match status" value="1"/>
</dbReference>
<keyword evidence="11" id="KW-0540">Nuclease</keyword>
<feature type="domain" description="RNase H type-1" evidence="30">
    <location>
        <begin position="589"/>
        <end position="747"/>
    </location>
</feature>
<keyword evidence="24" id="KW-1035">Host cytoplasm</keyword>
<evidence type="ECO:0000256" key="12">
    <source>
        <dbReference type="ARBA" id="ARBA00022723"/>
    </source>
</evidence>
<keyword evidence="16" id="KW-0460">Magnesium</keyword>
<dbReference type="InterPro" id="IPR041588">
    <property type="entry name" value="Integrase_H2C2"/>
</dbReference>
<feature type="compositionally biased region" description="Basic and acidic residues" evidence="28">
    <location>
        <begin position="1139"/>
        <end position="1149"/>
    </location>
</feature>
<dbReference type="PROSITE" id="PS50878">
    <property type="entry name" value="RT_POL"/>
    <property type="match status" value="1"/>
</dbReference>
<evidence type="ECO:0000256" key="19">
    <source>
        <dbReference type="ARBA" id="ARBA00022908"/>
    </source>
</evidence>
<dbReference type="PROSITE" id="PS50879">
    <property type="entry name" value="RNASE_H_1"/>
    <property type="match status" value="1"/>
</dbReference>
<keyword evidence="8" id="KW-0645">Protease</keyword>
<evidence type="ECO:0000256" key="21">
    <source>
        <dbReference type="ARBA" id="ARBA00022932"/>
    </source>
</evidence>
<dbReference type="GO" id="GO:0046718">
    <property type="term" value="P:symbiont entry into host cell"/>
    <property type="evidence" value="ECO:0007669"/>
    <property type="project" value="UniProtKB-KW"/>
</dbReference>
<evidence type="ECO:0000256" key="6">
    <source>
        <dbReference type="ARBA" id="ARBA00022524"/>
    </source>
</evidence>
<dbReference type="InterPro" id="IPR012337">
    <property type="entry name" value="RNaseH-like_sf"/>
</dbReference>
<keyword evidence="15" id="KW-0378">Hydrolase</keyword>
<evidence type="ECO:0000259" key="30">
    <source>
        <dbReference type="PROSITE" id="PS50879"/>
    </source>
</evidence>
<dbReference type="Gene3D" id="1.10.340.70">
    <property type="match status" value="1"/>
</dbReference>
<keyword evidence="34" id="KW-1185">Reference proteome</keyword>
<evidence type="ECO:0000256" key="23">
    <source>
        <dbReference type="ARBA" id="ARBA00023195"/>
    </source>
</evidence>
<dbReference type="PROSITE" id="PS51531">
    <property type="entry name" value="FV_PR"/>
    <property type="match status" value="1"/>
</dbReference>
<keyword evidence="19" id="KW-0229">DNA integration</keyword>
<dbReference type="InterPro" id="IPR036397">
    <property type="entry name" value="RNaseH_sf"/>
</dbReference>
<protein>
    <recommendedName>
        <fullName evidence="5">Pro-Pol polyprotein</fullName>
    </recommendedName>
    <alternativeName>
        <fullName evidence="27">Pr125Pol</fullName>
    </alternativeName>
</protein>
<dbReference type="Gene3D" id="3.30.70.270">
    <property type="match status" value="2"/>
</dbReference>
<dbReference type="Gene3D" id="3.10.10.10">
    <property type="entry name" value="HIV Type 1 Reverse Transcriptase, subunit A, domain 1"/>
    <property type="match status" value="1"/>
</dbReference>
<dbReference type="Proteomes" id="UP000100532">
    <property type="component" value="Segment"/>
</dbReference>
<dbReference type="InterPro" id="IPR050951">
    <property type="entry name" value="Retrovirus_Pol_polyprotein"/>
</dbReference>
<gene>
    <name evidence="33" type="primary">pol</name>
</gene>
<evidence type="ECO:0000256" key="15">
    <source>
        <dbReference type="ARBA" id="ARBA00022801"/>
    </source>
</evidence>
<evidence type="ECO:0000256" key="22">
    <source>
        <dbReference type="ARBA" id="ARBA00023172"/>
    </source>
</evidence>
<dbReference type="Pfam" id="PF17919">
    <property type="entry name" value="RT_RNaseH_2"/>
    <property type="match status" value="1"/>
</dbReference>
<evidence type="ECO:0000259" key="31">
    <source>
        <dbReference type="PROSITE" id="PS50994"/>
    </source>
</evidence>
<dbReference type="GO" id="GO:0044826">
    <property type="term" value="P:viral genome integration into host DNA"/>
    <property type="evidence" value="ECO:0007669"/>
    <property type="project" value="UniProtKB-KW"/>
</dbReference>
<dbReference type="PRINTS" id="PR00920">
    <property type="entry name" value="SPUMVIRPTASE"/>
</dbReference>
<keyword evidence="9" id="KW-0808">Transferase</keyword>
<evidence type="ECO:0000256" key="3">
    <source>
        <dbReference type="ARBA" id="ARBA00004192"/>
    </source>
</evidence>
<dbReference type="PANTHER" id="PTHR37984">
    <property type="entry name" value="PROTEIN CBG26694"/>
    <property type="match status" value="1"/>
</dbReference>
<dbReference type="Pfam" id="PF17921">
    <property type="entry name" value="Integrase_H2C2"/>
    <property type="match status" value="1"/>
</dbReference>
<dbReference type="GO" id="GO:0003964">
    <property type="term" value="F:RNA-directed DNA polymerase activity"/>
    <property type="evidence" value="ECO:0007669"/>
    <property type="project" value="UniProtKB-KW"/>
</dbReference>
<dbReference type="GO" id="GO:0003887">
    <property type="term" value="F:DNA-directed DNA polymerase activity"/>
    <property type="evidence" value="ECO:0007669"/>
    <property type="project" value="UniProtKB-KW"/>
</dbReference>
<dbReference type="GO" id="GO:0043657">
    <property type="term" value="C:host cell"/>
    <property type="evidence" value="ECO:0007669"/>
    <property type="project" value="GOC"/>
</dbReference>
<dbReference type="SUPFAM" id="SSF56672">
    <property type="entry name" value="DNA/RNA polymerases"/>
    <property type="match status" value="1"/>
</dbReference>
<dbReference type="InterPro" id="IPR041577">
    <property type="entry name" value="RT_RNaseH_2"/>
</dbReference>
<dbReference type="PANTHER" id="PTHR37984:SF5">
    <property type="entry name" value="PROTEIN NYNRIN-LIKE"/>
    <property type="match status" value="1"/>
</dbReference>
<dbReference type="InterPro" id="IPR040903">
    <property type="entry name" value="SH3_11"/>
</dbReference>
<keyword evidence="12" id="KW-0479">Metal-binding</keyword>
<dbReference type="Gene3D" id="6.10.20.110">
    <property type="match status" value="1"/>
</dbReference>
<evidence type="ECO:0000256" key="4">
    <source>
        <dbReference type="ARBA" id="ARBA00004328"/>
    </source>
</evidence>
<dbReference type="GO" id="GO:0004523">
    <property type="term" value="F:RNA-DNA hybrid ribonuclease activity"/>
    <property type="evidence" value="ECO:0007669"/>
    <property type="project" value="InterPro"/>
</dbReference>
<dbReference type="GeneID" id="37620067"/>
<dbReference type="GO" id="GO:0075713">
    <property type="term" value="P:establishment of integrated proviral latency"/>
    <property type="evidence" value="ECO:0007669"/>
    <property type="project" value="UniProtKB-KW"/>
</dbReference>
<dbReference type="Pfam" id="PF00665">
    <property type="entry name" value="rve"/>
    <property type="match status" value="1"/>
</dbReference>
<dbReference type="GO" id="GO:0042025">
    <property type="term" value="C:host cell nucleus"/>
    <property type="evidence" value="ECO:0007669"/>
    <property type="project" value="UniProtKB-SubCell"/>
</dbReference>
<evidence type="ECO:0000256" key="13">
    <source>
        <dbReference type="ARBA" id="ARBA00022750"/>
    </source>
</evidence>
<evidence type="ECO:0000256" key="10">
    <source>
        <dbReference type="ARBA" id="ARBA00022695"/>
    </source>
</evidence>
<evidence type="ECO:0000256" key="18">
    <source>
        <dbReference type="ARBA" id="ARBA00022884"/>
    </source>
</evidence>
<evidence type="ECO:0000256" key="7">
    <source>
        <dbReference type="ARBA" id="ARBA00022562"/>
    </source>
</evidence>
<dbReference type="InterPro" id="IPR000477">
    <property type="entry name" value="RT_dom"/>
</dbReference>